<dbReference type="Proteomes" id="UP000250086">
    <property type="component" value="Unassembled WGS sequence"/>
</dbReference>
<dbReference type="EMBL" id="UAPV01000001">
    <property type="protein sequence ID" value="SPT69477.1"/>
    <property type="molecule type" value="Genomic_DNA"/>
</dbReference>
<gene>
    <name evidence="3" type="ORF">NCTC13093_00854</name>
</gene>
<dbReference type="AlphaFoldDB" id="A0A2X0WGH1"/>
<feature type="domain" description="6-hydroxymethylpterin diphosphokinase MptE-like" evidence="1">
    <location>
        <begin position="317"/>
        <end position="480"/>
    </location>
</feature>
<proteinExistence type="predicted"/>
<protein>
    <submittedName>
        <fullName evidence="3">Uncharacterized protein conserved in bacteria</fullName>
    </submittedName>
</protein>
<dbReference type="Pfam" id="PF01973">
    <property type="entry name" value="MptE-like"/>
    <property type="match status" value="1"/>
</dbReference>
<dbReference type="InterPro" id="IPR045376">
    <property type="entry name" value="Maf_N"/>
</dbReference>
<evidence type="ECO:0000313" key="4">
    <source>
        <dbReference type="Proteomes" id="UP000250086"/>
    </source>
</evidence>
<evidence type="ECO:0000259" key="1">
    <source>
        <dbReference type="Pfam" id="PF01973"/>
    </source>
</evidence>
<dbReference type="InterPro" id="IPR002826">
    <property type="entry name" value="MptE-like"/>
</dbReference>
<accession>A0A2X0WGH1</accession>
<organism evidence="3 4">
    <name type="scientific">Anaerobiospirillum thomasii</name>
    <dbReference type="NCBI Taxonomy" id="179995"/>
    <lineage>
        <taxon>Bacteria</taxon>
        <taxon>Pseudomonadati</taxon>
        <taxon>Pseudomonadota</taxon>
        <taxon>Gammaproteobacteria</taxon>
        <taxon>Aeromonadales</taxon>
        <taxon>Succinivibrionaceae</taxon>
        <taxon>Anaerobiospirillum</taxon>
    </lineage>
</organism>
<evidence type="ECO:0000259" key="2">
    <source>
        <dbReference type="Pfam" id="PF20157"/>
    </source>
</evidence>
<sequence>MQSIDDGYKTKEIIRLLGIDEAGFLDLRAQHSNISLDDFLIYARKIHEENIFFDGLKQTLKRNLEAFKHYRPSLYEFFKDYKPQESFDFILTDDNCADLYFAQTNRRLYNREDAKAHYSYLIEQSKGDFIFNCLVYGKLEDNYGQVYCRYFNEAIDKSSEFIQERSTRVEALGHMPHLVLMGVGLGYIFEPLYKNFAIDTAVIIEPDTDLFYASLYTTDYASVIENLKEGQWLEFIIGKSDLALVVALHAIYTRYGNFLFTMSVALLGFESAHYQNMLMLAQNQLKTAYTATGYPDDIMFGFSHSIAHLAHNRAFVKRDVHLPDEYKESRVFVIGNGPSLDNDIAFLRKNQDKAYIIACGTAIDTLYNLGIKPDMYVATERINGIAQTLDIFKDTDFLDDIVIAATSVVHPDTAARFKHAMLFSKYTENIGKLLKDTAQGADFEDRASFLNFSNPLVGNAGLDVALTLGFKHIYLLGLDNGRVLGDDRLHSAHSELFNEQGLKEQSSIAVDEFIVEGNFSKKIVSNTLYKNAADCMALALSVSEDVTCYNLSDGAVIAGTIAQHSEDIDLSAVECINKVALSNYFLDKNTFTLAYDKDSVKEIFATEKFNMTADRLSKILSAKFENRSDLLRVMQECNLYLSTFSDSGSDYINSLIFSSACTNFFEMCTAYIYTIEDESKALLCAQTIMTRLLYLIDDLTHLYGFMPDYIQDRHIELLHGKLGFDHADSNAPVFDRHFYIRPEGILAAKRYNFVKKYK</sequence>
<reference evidence="3 4" key="1">
    <citation type="submission" date="2018-06" db="EMBL/GenBank/DDBJ databases">
        <authorList>
            <consortium name="Pathogen Informatics"/>
            <person name="Doyle S."/>
        </authorList>
    </citation>
    <scope>NUCLEOTIDE SEQUENCE [LARGE SCALE GENOMIC DNA]</scope>
    <source>
        <strain evidence="3 4">NCTC13093</strain>
    </source>
</reference>
<evidence type="ECO:0000313" key="3">
    <source>
        <dbReference type="EMBL" id="SPT69477.1"/>
    </source>
</evidence>
<dbReference type="Pfam" id="PF20157">
    <property type="entry name" value="Maf_flag10_N"/>
    <property type="match status" value="1"/>
</dbReference>
<dbReference type="Gene3D" id="3.90.1480.10">
    <property type="entry name" value="Alpha-2,3-sialyltransferase"/>
    <property type="match status" value="1"/>
</dbReference>
<dbReference type="PANTHER" id="PTHR41786:SF1">
    <property type="entry name" value="6-HYDROXYMETHYLPTERIN DIPHOSPHOKINASE MPTE-LIKE DOMAIN-CONTAINING PROTEIN"/>
    <property type="match status" value="1"/>
</dbReference>
<keyword evidence="4" id="KW-1185">Reference proteome</keyword>
<name>A0A2X0WGH1_9GAMM</name>
<dbReference type="RefSeq" id="WP_113743643.1">
    <property type="nucleotide sequence ID" value="NZ_UAPV01000001.1"/>
</dbReference>
<dbReference type="PANTHER" id="PTHR41786">
    <property type="entry name" value="MOTILITY ACCESSORY FACTOR MAF"/>
    <property type="match status" value="1"/>
</dbReference>
<feature type="domain" description="Glycosyltransferase Maf N-terminal" evidence="2">
    <location>
        <begin position="61"/>
        <end position="286"/>
    </location>
</feature>